<dbReference type="Gene3D" id="1.10.260.40">
    <property type="entry name" value="lambda repressor-like DNA-binding domains"/>
    <property type="match status" value="1"/>
</dbReference>
<dbReference type="OrthoDB" id="2456072at2"/>
<proteinExistence type="predicted"/>
<protein>
    <submittedName>
        <fullName evidence="2">Helix-turn-helix transcriptional regulator</fullName>
    </submittedName>
</protein>
<evidence type="ECO:0000313" key="3">
    <source>
        <dbReference type="Proteomes" id="UP000308230"/>
    </source>
</evidence>
<name>A0A5R9F401_9BACL</name>
<dbReference type="SMART" id="SM00530">
    <property type="entry name" value="HTH_XRE"/>
    <property type="match status" value="1"/>
</dbReference>
<evidence type="ECO:0000259" key="1">
    <source>
        <dbReference type="PROSITE" id="PS50943"/>
    </source>
</evidence>
<dbReference type="InterPro" id="IPR001387">
    <property type="entry name" value="Cro/C1-type_HTH"/>
</dbReference>
<dbReference type="GO" id="GO:0003677">
    <property type="term" value="F:DNA binding"/>
    <property type="evidence" value="ECO:0007669"/>
    <property type="project" value="InterPro"/>
</dbReference>
<comment type="caution">
    <text evidence="2">The sequence shown here is derived from an EMBL/GenBank/DDBJ whole genome shotgun (WGS) entry which is preliminary data.</text>
</comment>
<gene>
    <name evidence="2" type="ORF">FCL54_07870</name>
</gene>
<dbReference type="RefSeq" id="WP_138125094.1">
    <property type="nucleotide sequence ID" value="NZ_SWLG01000005.1"/>
</dbReference>
<dbReference type="EMBL" id="SWLG01000005">
    <property type="protein sequence ID" value="TLS37731.1"/>
    <property type="molecule type" value="Genomic_DNA"/>
</dbReference>
<dbReference type="CDD" id="cd00093">
    <property type="entry name" value="HTH_XRE"/>
    <property type="match status" value="1"/>
</dbReference>
<keyword evidence="3" id="KW-1185">Reference proteome</keyword>
<accession>A0A5R9F401</accession>
<dbReference type="Pfam" id="PF13443">
    <property type="entry name" value="HTH_26"/>
    <property type="match status" value="1"/>
</dbReference>
<sequence length="72" mass="8472">MATIKSNLKPILESRGLSIREVAREIDYRFESVRQLYNDETKKFPKELLERLCEYLNVTPGEILELEKDPSD</sequence>
<evidence type="ECO:0000313" key="2">
    <source>
        <dbReference type="EMBL" id="TLS37731.1"/>
    </source>
</evidence>
<dbReference type="AlphaFoldDB" id="A0A5R9F401"/>
<reference evidence="2 3" key="1">
    <citation type="submission" date="2019-04" db="EMBL/GenBank/DDBJ databases">
        <title>Bacillus caeni sp. nov., a bacterium isolated from mangrove sediment.</title>
        <authorList>
            <person name="Huang H."/>
            <person name="Mo K."/>
            <person name="Hu Y."/>
        </authorList>
    </citation>
    <scope>NUCLEOTIDE SEQUENCE [LARGE SCALE GENOMIC DNA]</scope>
    <source>
        <strain evidence="2 3">HB172195</strain>
    </source>
</reference>
<organism evidence="2 3">
    <name type="scientific">Exobacillus caeni</name>
    <dbReference type="NCBI Taxonomy" id="2574798"/>
    <lineage>
        <taxon>Bacteria</taxon>
        <taxon>Bacillati</taxon>
        <taxon>Bacillota</taxon>
        <taxon>Bacilli</taxon>
        <taxon>Bacillales</taxon>
        <taxon>Guptibacillaceae</taxon>
        <taxon>Exobacillus</taxon>
    </lineage>
</organism>
<dbReference type="PROSITE" id="PS50943">
    <property type="entry name" value="HTH_CROC1"/>
    <property type="match status" value="1"/>
</dbReference>
<dbReference type="InterPro" id="IPR010982">
    <property type="entry name" value="Lambda_DNA-bd_dom_sf"/>
</dbReference>
<dbReference type="SUPFAM" id="SSF47413">
    <property type="entry name" value="lambda repressor-like DNA-binding domains"/>
    <property type="match status" value="1"/>
</dbReference>
<feature type="domain" description="HTH cro/C1-type" evidence="1">
    <location>
        <begin position="8"/>
        <end position="63"/>
    </location>
</feature>
<dbReference type="Proteomes" id="UP000308230">
    <property type="component" value="Unassembled WGS sequence"/>
</dbReference>